<feature type="signal peptide" evidence="2">
    <location>
        <begin position="1"/>
        <end position="20"/>
    </location>
</feature>
<feature type="region of interest" description="Disordered" evidence="1">
    <location>
        <begin position="16"/>
        <end position="42"/>
    </location>
</feature>
<proteinExistence type="predicted"/>
<evidence type="ECO:0000259" key="3">
    <source>
        <dbReference type="Pfam" id="PF02557"/>
    </source>
</evidence>
<name>A0A918X6U8_9ACTN</name>
<evidence type="ECO:0000256" key="2">
    <source>
        <dbReference type="SAM" id="SignalP"/>
    </source>
</evidence>
<dbReference type="SUPFAM" id="SSF55166">
    <property type="entry name" value="Hedgehog/DD-peptidase"/>
    <property type="match status" value="1"/>
</dbReference>
<dbReference type="Gene3D" id="3.30.1380.10">
    <property type="match status" value="1"/>
</dbReference>
<feature type="compositionally biased region" description="Basic and acidic residues" evidence="1">
    <location>
        <begin position="174"/>
        <end position="236"/>
    </location>
</feature>
<feature type="region of interest" description="Disordered" evidence="1">
    <location>
        <begin position="173"/>
        <end position="259"/>
    </location>
</feature>
<dbReference type="InterPro" id="IPR009045">
    <property type="entry name" value="Zn_M74/Hedgehog-like"/>
</dbReference>
<keyword evidence="5" id="KW-1185">Reference proteome</keyword>
<organism evidence="4 5">
    <name type="scientific">Nocardiopsis kunsanensis</name>
    <dbReference type="NCBI Taxonomy" id="141693"/>
    <lineage>
        <taxon>Bacteria</taxon>
        <taxon>Bacillati</taxon>
        <taxon>Actinomycetota</taxon>
        <taxon>Actinomycetes</taxon>
        <taxon>Streptosporangiales</taxon>
        <taxon>Nocardiopsidaceae</taxon>
        <taxon>Nocardiopsis</taxon>
    </lineage>
</organism>
<keyword evidence="2" id="KW-0732">Signal</keyword>
<gene>
    <name evidence="4" type="ORF">GCM10007147_01680</name>
</gene>
<dbReference type="GO" id="GO:0008233">
    <property type="term" value="F:peptidase activity"/>
    <property type="evidence" value="ECO:0007669"/>
    <property type="project" value="InterPro"/>
</dbReference>
<dbReference type="Proteomes" id="UP000654947">
    <property type="component" value="Unassembled WGS sequence"/>
</dbReference>
<feature type="domain" description="D-alanyl-D-alanine carboxypeptidase-like core" evidence="3">
    <location>
        <begin position="282"/>
        <end position="390"/>
    </location>
</feature>
<accession>A0A918X6U8</accession>
<evidence type="ECO:0000256" key="1">
    <source>
        <dbReference type="SAM" id="MobiDB-lite"/>
    </source>
</evidence>
<dbReference type="GO" id="GO:0006508">
    <property type="term" value="P:proteolysis"/>
    <property type="evidence" value="ECO:0007669"/>
    <property type="project" value="InterPro"/>
</dbReference>
<feature type="chain" id="PRO_5037494630" description="D-alanyl-D-alanine carboxypeptidase-like core domain-containing protein" evidence="2">
    <location>
        <begin position="21"/>
        <end position="390"/>
    </location>
</feature>
<feature type="region of interest" description="Disordered" evidence="1">
    <location>
        <begin position="75"/>
        <end position="95"/>
    </location>
</feature>
<protein>
    <recommendedName>
        <fullName evidence="3">D-alanyl-D-alanine carboxypeptidase-like core domain-containing protein</fullName>
    </recommendedName>
</protein>
<dbReference type="RefSeq" id="WP_017575381.1">
    <property type="nucleotide sequence ID" value="NZ_BMXL01000001.1"/>
</dbReference>
<comment type="caution">
    <text evidence="4">The sequence shown here is derived from an EMBL/GenBank/DDBJ whole genome shotgun (WGS) entry which is preliminary data.</text>
</comment>
<sequence>MAPFVMAAALLLSPAPPAPAAGATAAPPDGGTGTEAGAGSDLAEVRVELAELNTQLDESREEAAGLIEEYMVEQEQLEEATERRESAESRAGSAAENFERTRLFAARQAAAAYKGSDLSAVHAWTGPRGPAEVLERGSYLNLLGGHRSDELDRSEAAQEVSRTLASAAASAETAQEKAAEEADSARTRAEKAVREQEERAQELRAEQTRLERHLAEGRDPGADDRARENALDEARSAQRPGDGGTLSTVHSDGHGCESAGAADLDNGRFPDAALCPLPQAGEKLRADAAVAFMELDAGFHAEFGRPMCVTDSYRPYHEQVRLFQEMNPGMAAEPGTSRHGLGVAVDLCGGVEQIGTAEHEWMLDNAPGHGWGNPEWARGGFEPWHWEYEG</sequence>
<evidence type="ECO:0000313" key="5">
    <source>
        <dbReference type="Proteomes" id="UP000654947"/>
    </source>
</evidence>
<reference evidence="4 5" key="1">
    <citation type="journal article" date="2014" name="Int. J. Syst. Evol. Microbiol.">
        <title>Complete genome sequence of Corynebacterium casei LMG S-19264T (=DSM 44701T), isolated from a smear-ripened cheese.</title>
        <authorList>
            <consortium name="US DOE Joint Genome Institute (JGI-PGF)"/>
            <person name="Walter F."/>
            <person name="Albersmeier A."/>
            <person name="Kalinowski J."/>
            <person name="Ruckert C."/>
        </authorList>
    </citation>
    <scope>NUCLEOTIDE SEQUENCE [LARGE SCALE GENOMIC DNA]</scope>
    <source>
        <strain evidence="4 5">KCTC 19473</strain>
    </source>
</reference>
<evidence type="ECO:0000313" key="4">
    <source>
        <dbReference type="EMBL" id="GHD15023.1"/>
    </source>
</evidence>
<dbReference type="AlphaFoldDB" id="A0A918X6U8"/>
<dbReference type="InterPro" id="IPR003709">
    <property type="entry name" value="VanY-like_core_dom"/>
</dbReference>
<feature type="compositionally biased region" description="Low complexity" evidence="1">
    <location>
        <begin position="20"/>
        <end position="29"/>
    </location>
</feature>
<dbReference type="EMBL" id="BMXL01000001">
    <property type="protein sequence ID" value="GHD15023.1"/>
    <property type="molecule type" value="Genomic_DNA"/>
</dbReference>
<dbReference type="CDD" id="cd14814">
    <property type="entry name" value="Peptidase_M15"/>
    <property type="match status" value="1"/>
</dbReference>
<dbReference type="Pfam" id="PF02557">
    <property type="entry name" value="VanY"/>
    <property type="match status" value="1"/>
</dbReference>